<keyword evidence="3" id="KW-0406">Ion transport</keyword>
<keyword evidence="6 7" id="KW-0472">Membrane</keyword>
<evidence type="ECO:0000256" key="5">
    <source>
        <dbReference type="ARBA" id="ARBA00022989"/>
    </source>
</evidence>
<protein>
    <submittedName>
        <fullName evidence="8">High-affinity iron permease</fullName>
    </submittedName>
</protein>
<keyword evidence="3" id="KW-0408">Iron</keyword>
<name>A0A9P6IRT9_MORAP</name>
<organism evidence="8 9">
    <name type="scientific">Mortierella alpina</name>
    <name type="common">Oleaginous fungus</name>
    <name type="synonym">Mortierella renispora</name>
    <dbReference type="NCBI Taxonomy" id="64518"/>
    <lineage>
        <taxon>Eukaryota</taxon>
        <taxon>Fungi</taxon>
        <taxon>Fungi incertae sedis</taxon>
        <taxon>Mucoromycota</taxon>
        <taxon>Mortierellomycotina</taxon>
        <taxon>Mortierellomycetes</taxon>
        <taxon>Mortierellales</taxon>
        <taxon>Mortierellaceae</taxon>
        <taxon>Mortierella</taxon>
    </lineage>
</organism>
<evidence type="ECO:0000256" key="1">
    <source>
        <dbReference type="ARBA" id="ARBA00004141"/>
    </source>
</evidence>
<comment type="subcellular location">
    <subcellularLocation>
        <location evidence="1">Membrane</location>
        <topology evidence="1">Multi-pass membrane protein</topology>
    </subcellularLocation>
</comment>
<dbReference type="PANTHER" id="PTHR31632:SF2">
    <property type="entry name" value="PLASMA MEMBRANE IRON PERMEASE"/>
    <property type="match status" value="1"/>
</dbReference>
<comment type="similarity">
    <text evidence="2">Belongs to the oxidase-dependent Fe transporter (OFeT) (TC 9.A.10.1) family.</text>
</comment>
<evidence type="ECO:0000256" key="4">
    <source>
        <dbReference type="ARBA" id="ARBA00022692"/>
    </source>
</evidence>
<evidence type="ECO:0000256" key="2">
    <source>
        <dbReference type="ARBA" id="ARBA00008333"/>
    </source>
</evidence>
<sequence>MGGTDYFSIPIFFIIFRETTEAAIIVSVLLSFLNQVIAEDHAMRRRLSRQVWGGTLLGLLISLAIGAAFIVI</sequence>
<feature type="transmembrane region" description="Helical" evidence="7">
    <location>
        <begin position="6"/>
        <end position="30"/>
    </location>
</feature>
<feature type="transmembrane region" description="Helical" evidence="7">
    <location>
        <begin position="51"/>
        <end position="71"/>
    </location>
</feature>
<keyword evidence="9" id="KW-1185">Reference proteome</keyword>
<dbReference type="Pfam" id="PF03239">
    <property type="entry name" value="FTR1"/>
    <property type="match status" value="1"/>
</dbReference>
<dbReference type="OrthoDB" id="4364at2759"/>
<evidence type="ECO:0000256" key="3">
    <source>
        <dbReference type="ARBA" id="ARBA00022496"/>
    </source>
</evidence>
<dbReference type="EMBL" id="JAAAHY010002062">
    <property type="protein sequence ID" value="KAF9945525.1"/>
    <property type="molecule type" value="Genomic_DNA"/>
</dbReference>
<dbReference type="PANTHER" id="PTHR31632">
    <property type="entry name" value="IRON TRANSPORTER FTH1"/>
    <property type="match status" value="1"/>
</dbReference>
<comment type="caution">
    <text evidence="8">The sequence shown here is derived from an EMBL/GenBank/DDBJ whole genome shotgun (WGS) entry which is preliminary data.</text>
</comment>
<proteinExistence type="inferred from homology"/>
<accession>A0A9P6IRT9</accession>
<keyword evidence="3" id="KW-0410">Iron transport</keyword>
<keyword evidence="5 7" id="KW-1133">Transmembrane helix</keyword>
<dbReference type="AlphaFoldDB" id="A0A9P6IRT9"/>
<evidence type="ECO:0000256" key="6">
    <source>
        <dbReference type="ARBA" id="ARBA00023136"/>
    </source>
</evidence>
<dbReference type="GO" id="GO:0033573">
    <property type="term" value="C:high-affinity iron permease complex"/>
    <property type="evidence" value="ECO:0007669"/>
    <property type="project" value="InterPro"/>
</dbReference>
<evidence type="ECO:0000313" key="9">
    <source>
        <dbReference type="Proteomes" id="UP000738359"/>
    </source>
</evidence>
<reference evidence="8" key="1">
    <citation type="journal article" date="2020" name="Fungal Divers.">
        <title>Resolving the Mortierellaceae phylogeny through synthesis of multi-gene phylogenetics and phylogenomics.</title>
        <authorList>
            <person name="Vandepol N."/>
            <person name="Liber J."/>
            <person name="Desiro A."/>
            <person name="Na H."/>
            <person name="Kennedy M."/>
            <person name="Barry K."/>
            <person name="Grigoriev I.V."/>
            <person name="Miller A.N."/>
            <person name="O'Donnell K."/>
            <person name="Stajich J.E."/>
            <person name="Bonito G."/>
        </authorList>
    </citation>
    <scope>NUCLEOTIDE SEQUENCE</scope>
    <source>
        <strain evidence="8">CK1249</strain>
    </source>
</reference>
<evidence type="ECO:0000256" key="7">
    <source>
        <dbReference type="SAM" id="Phobius"/>
    </source>
</evidence>
<gene>
    <name evidence="8" type="primary">FTR1_1</name>
    <name evidence="8" type="ORF">BGZ70_003762</name>
</gene>
<dbReference type="InterPro" id="IPR004923">
    <property type="entry name" value="FTR1/Fip1/EfeU"/>
</dbReference>
<dbReference type="GO" id="GO:0015093">
    <property type="term" value="F:ferrous iron transmembrane transporter activity"/>
    <property type="evidence" value="ECO:0007669"/>
    <property type="project" value="TreeGrafter"/>
</dbReference>
<feature type="non-terminal residue" evidence="8">
    <location>
        <position position="1"/>
    </location>
</feature>
<dbReference type="Proteomes" id="UP000738359">
    <property type="component" value="Unassembled WGS sequence"/>
</dbReference>
<keyword evidence="3" id="KW-0813">Transport</keyword>
<evidence type="ECO:0000313" key="8">
    <source>
        <dbReference type="EMBL" id="KAF9945525.1"/>
    </source>
</evidence>
<keyword evidence="4 7" id="KW-0812">Transmembrane</keyword>